<dbReference type="EMBL" id="FWZD01000020">
    <property type="protein sequence ID" value="SMD66518.1"/>
    <property type="molecule type" value="Genomic_DNA"/>
</dbReference>
<dbReference type="SUPFAM" id="SSF46689">
    <property type="entry name" value="Homeodomain-like"/>
    <property type="match status" value="1"/>
</dbReference>
<feature type="domain" description="HTH tetR-type" evidence="4">
    <location>
        <begin position="13"/>
        <end position="75"/>
    </location>
</feature>
<dbReference type="AlphaFoldDB" id="A0A1Y5YVK7"/>
<evidence type="ECO:0000256" key="3">
    <source>
        <dbReference type="PROSITE-ProRule" id="PRU00335"/>
    </source>
</evidence>
<dbReference type="Gene3D" id="1.10.357.10">
    <property type="entry name" value="Tetracycline Repressor, domain 2"/>
    <property type="match status" value="1"/>
</dbReference>
<accession>A0A1Y5YVK7</accession>
<dbReference type="PROSITE" id="PS50977">
    <property type="entry name" value="HTH_TETR_2"/>
    <property type="match status" value="1"/>
</dbReference>
<dbReference type="InterPro" id="IPR001647">
    <property type="entry name" value="HTH_TetR"/>
</dbReference>
<sequence length="193" mass="23417">MKNNEEQLDLRVRRTHKLLWESLFELMTHSKQKYSSITINQICDRAMVHRTTFYKHFEDKDALLAVGINKFQEEVFQIPLLDRLTRPFQVMEQCLHHKEFGKMLESKMDDEQFINRLQYQNHEMKKLENQELNRLCKNHTIPNELIIEFHSGVTGTLIAWWLQNRKSVSAEEMDKYFHQLINQDIFQFERECQ</sequence>
<dbReference type="Pfam" id="PF00440">
    <property type="entry name" value="TetR_N"/>
    <property type="match status" value="1"/>
</dbReference>
<feature type="DNA-binding region" description="H-T-H motif" evidence="3">
    <location>
        <begin position="38"/>
        <end position="57"/>
    </location>
</feature>
<dbReference type="InterPro" id="IPR050624">
    <property type="entry name" value="HTH-type_Tx_Regulator"/>
</dbReference>
<proteinExistence type="predicted"/>
<dbReference type="PANTHER" id="PTHR43479:SF16">
    <property type="entry name" value="HTH TETR-TYPE DOMAIN-CONTAINING PROTEIN"/>
    <property type="match status" value="1"/>
</dbReference>
<evidence type="ECO:0000256" key="1">
    <source>
        <dbReference type="ARBA" id="ARBA00022491"/>
    </source>
</evidence>
<dbReference type="GO" id="GO:0003677">
    <property type="term" value="F:DNA binding"/>
    <property type="evidence" value="ECO:0007669"/>
    <property type="project" value="UniProtKB-UniRule"/>
</dbReference>
<name>A0A1Y5YVK7_9BACI</name>
<dbReference type="Proteomes" id="UP000194439">
    <property type="component" value="Unassembled WGS sequence"/>
</dbReference>
<dbReference type="RefSeq" id="WP_088027243.1">
    <property type="nucleotide sequence ID" value="NZ_FWZD01000020.1"/>
</dbReference>
<protein>
    <submittedName>
        <fullName evidence="5">Bacterial regulatory proteins, tetR family</fullName>
    </submittedName>
</protein>
<keyword evidence="1" id="KW-0678">Repressor</keyword>
<evidence type="ECO:0000313" key="5">
    <source>
        <dbReference type="EMBL" id="SMD66518.1"/>
    </source>
</evidence>
<dbReference type="PANTHER" id="PTHR43479">
    <property type="entry name" value="ACREF/ENVCD OPERON REPRESSOR-RELATED"/>
    <property type="match status" value="1"/>
</dbReference>
<evidence type="ECO:0000259" key="4">
    <source>
        <dbReference type="PROSITE" id="PS50977"/>
    </source>
</evidence>
<reference evidence="6" key="1">
    <citation type="submission" date="2017-04" db="EMBL/GenBank/DDBJ databases">
        <authorList>
            <person name="Criscuolo A."/>
        </authorList>
    </citation>
    <scope>NUCLEOTIDE SEQUENCE [LARGE SCALE GENOMIC DNA]</scope>
</reference>
<evidence type="ECO:0000256" key="2">
    <source>
        <dbReference type="ARBA" id="ARBA00023125"/>
    </source>
</evidence>
<organism evidence="5 6">
    <name type="scientific">Bacillus mobilis</name>
    <dbReference type="NCBI Taxonomy" id="2026190"/>
    <lineage>
        <taxon>Bacteria</taxon>
        <taxon>Bacillati</taxon>
        <taxon>Bacillota</taxon>
        <taxon>Bacilli</taxon>
        <taxon>Bacillales</taxon>
        <taxon>Bacillaceae</taxon>
        <taxon>Bacillus</taxon>
        <taxon>Bacillus cereus group</taxon>
    </lineage>
</organism>
<keyword evidence="2 3" id="KW-0238">DNA-binding</keyword>
<dbReference type="InterPro" id="IPR009057">
    <property type="entry name" value="Homeodomain-like_sf"/>
</dbReference>
<evidence type="ECO:0000313" key="6">
    <source>
        <dbReference type="Proteomes" id="UP000194439"/>
    </source>
</evidence>
<gene>
    <name evidence="5" type="ORF">BACERE00185_00131</name>
</gene>